<name>A0A915EJX7_9BILA</name>
<evidence type="ECO:0000313" key="2">
    <source>
        <dbReference type="Proteomes" id="UP000887574"/>
    </source>
</evidence>
<reference evidence="3" key="1">
    <citation type="submission" date="2022-11" db="UniProtKB">
        <authorList>
            <consortium name="WormBaseParasite"/>
        </authorList>
    </citation>
    <scope>IDENTIFICATION</scope>
</reference>
<dbReference type="WBParaSite" id="jg6693">
    <property type="protein sequence ID" value="jg6693"/>
    <property type="gene ID" value="jg6693"/>
</dbReference>
<dbReference type="AlphaFoldDB" id="A0A915EJX7"/>
<evidence type="ECO:0000256" key="1">
    <source>
        <dbReference type="SAM" id="MobiDB-lite"/>
    </source>
</evidence>
<protein>
    <submittedName>
        <fullName evidence="3">Uncharacterized protein</fullName>
    </submittedName>
</protein>
<sequence length="108" mass="12266">MNPRHRGLCPISYSFLQTVLLAILLFSSALLTASYPTKRQVEDDNGGSSNLMTYLKPGNENWNRIVAAKNPYEKRPPPLSSANQEEEEPEEQKWIKSMGLSFDTDYTK</sequence>
<accession>A0A915EJX7</accession>
<feature type="region of interest" description="Disordered" evidence="1">
    <location>
        <begin position="70"/>
        <end position="108"/>
    </location>
</feature>
<dbReference type="Proteomes" id="UP000887574">
    <property type="component" value="Unplaced"/>
</dbReference>
<evidence type="ECO:0000313" key="3">
    <source>
        <dbReference type="WBParaSite" id="jg6693"/>
    </source>
</evidence>
<proteinExistence type="predicted"/>
<organism evidence="2 3">
    <name type="scientific">Ditylenchus dipsaci</name>
    <dbReference type="NCBI Taxonomy" id="166011"/>
    <lineage>
        <taxon>Eukaryota</taxon>
        <taxon>Metazoa</taxon>
        <taxon>Ecdysozoa</taxon>
        <taxon>Nematoda</taxon>
        <taxon>Chromadorea</taxon>
        <taxon>Rhabditida</taxon>
        <taxon>Tylenchina</taxon>
        <taxon>Tylenchomorpha</taxon>
        <taxon>Sphaerularioidea</taxon>
        <taxon>Anguinidae</taxon>
        <taxon>Anguininae</taxon>
        <taxon>Ditylenchus</taxon>
    </lineage>
</organism>
<keyword evidence="2" id="KW-1185">Reference proteome</keyword>